<keyword evidence="2 5" id="KW-0812">Transmembrane</keyword>
<evidence type="ECO:0000313" key="7">
    <source>
        <dbReference type="EMBL" id="MEF2964728.1"/>
    </source>
</evidence>
<dbReference type="Pfam" id="PF12698">
    <property type="entry name" value="ABC2_membrane_3"/>
    <property type="match status" value="1"/>
</dbReference>
<dbReference type="Proteomes" id="UP001306950">
    <property type="component" value="Unassembled WGS sequence"/>
</dbReference>
<feature type="transmembrane region" description="Helical" evidence="5">
    <location>
        <begin position="262"/>
        <end position="287"/>
    </location>
</feature>
<gene>
    <name evidence="7" type="ORF">V3851_02715</name>
</gene>
<feature type="transmembrane region" description="Helical" evidence="5">
    <location>
        <begin position="227"/>
        <end position="250"/>
    </location>
</feature>
<protein>
    <submittedName>
        <fullName evidence="7">ABC transporter permease</fullName>
    </submittedName>
</protein>
<organism evidence="7 8">
    <name type="scientific">Paenibacillus haidiansis</name>
    <dbReference type="NCBI Taxonomy" id="1574488"/>
    <lineage>
        <taxon>Bacteria</taxon>
        <taxon>Bacillati</taxon>
        <taxon>Bacillota</taxon>
        <taxon>Bacilli</taxon>
        <taxon>Bacillales</taxon>
        <taxon>Paenibacillaceae</taxon>
        <taxon>Paenibacillus</taxon>
    </lineage>
</organism>
<dbReference type="InterPro" id="IPR052902">
    <property type="entry name" value="ABC-2_transporter"/>
</dbReference>
<proteinExistence type="predicted"/>
<evidence type="ECO:0000256" key="5">
    <source>
        <dbReference type="SAM" id="Phobius"/>
    </source>
</evidence>
<accession>A0ABU7VN58</accession>
<dbReference type="EMBL" id="JAZHPZ010000001">
    <property type="protein sequence ID" value="MEF2964728.1"/>
    <property type="molecule type" value="Genomic_DNA"/>
</dbReference>
<evidence type="ECO:0000256" key="2">
    <source>
        <dbReference type="ARBA" id="ARBA00022692"/>
    </source>
</evidence>
<evidence type="ECO:0000313" key="8">
    <source>
        <dbReference type="Proteomes" id="UP001306950"/>
    </source>
</evidence>
<comment type="caution">
    <text evidence="7">The sequence shown here is derived from an EMBL/GenBank/DDBJ whole genome shotgun (WGS) entry which is preliminary data.</text>
</comment>
<feature type="transmembrane region" description="Helical" evidence="5">
    <location>
        <begin position="349"/>
        <end position="372"/>
    </location>
</feature>
<evidence type="ECO:0000256" key="3">
    <source>
        <dbReference type="ARBA" id="ARBA00022989"/>
    </source>
</evidence>
<name>A0ABU7VN58_9BACL</name>
<evidence type="ECO:0000259" key="6">
    <source>
        <dbReference type="Pfam" id="PF12698"/>
    </source>
</evidence>
<evidence type="ECO:0000256" key="4">
    <source>
        <dbReference type="ARBA" id="ARBA00023136"/>
    </source>
</evidence>
<feature type="transmembrane region" description="Helical" evidence="5">
    <location>
        <begin position="294"/>
        <end position="313"/>
    </location>
</feature>
<dbReference type="InterPro" id="IPR013525">
    <property type="entry name" value="ABC2_TM"/>
</dbReference>
<feature type="transmembrane region" description="Helical" evidence="5">
    <location>
        <begin position="184"/>
        <end position="206"/>
    </location>
</feature>
<evidence type="ECO:0000256" key="1">
    <source>
        <dbReference type="ARBA" id="ARBA00004141"/>
    </source>
</evidence>
<dbReference type="RefSeq" id="WP_331844935.1">
    <property type="nucleotide sequence ID" value="NZ_JAZHPZ010000001.1"/>
</dbReference>
<dbReference type="PANTHER" id="PTHR43027:SF1">
    <property type="entry name" value="DOXORUBICIN RESISTANCE ABC TRANSPORTER PERMEASE PROTEIN DRRC-RELATED"/>
    <property type="match status" value="1"/>
</dbReference>
<feature type="domain" description="ABC-2 type transporter transmembrane" evidence="6">
    <location>
        <begin position="18"/>
        <end position="368"/>
    </location>
</feature>
<dbReference type="PANTHER" id="PTHR43027">
    <property type="entry name" value="DOXORUBICIN RESISTANCE ABC TRANSPORTER PERMEASE PROTEIN DRRC-RELATED"/>
    <property type="match status" value="1"/>
</dbReference>
<keyword evidence="3 5" id="KW-1133">Transmembrane helix</keyword>
<keyword evidence="4 5" id="KW-0472">Membrane</keyword>
<feature type="transmembrane region" description="Helical" evidence="5">
    <location>
        <begin position="21"/>
        <end position="39"/>
    </location>
</feature>
<sequence>MNILNIAFKEIKHDIRDRWTLIFMLAFPIVLILILGVSLSNDFSGGSGLGDIRVLVRDKSGGGTLEQSFEAFMKEAEKSGIRFEAWSEGMNGREEVEQDRYDDYVELGSGGISLYGSSRNTIESTIVQGMLTAFADKYKTVSALAHAGQDIAVMQMTGTGEQLEQNYIKETSIVPDRQPGAVDYYALAMTCMVALWGSWSASRLIAFETKRGTVKRLIAAPVSKGAIFAGKVLGSICSNMICVCLIIVVSKFVFKAYWGDHMLYVLGVLLTEVILAVSLGLTVSYLFKDTARKSVIMIITQLAALFGGAYFPMSVDEDLGAIGWIAGLSPIRWGNVALTKIVYGGETAAMWPVVGLNIGLAILMLLGSAALMRRKEGV</sequence>
<reference evidence="7 8" key="1">
    <citation type="submission" date="2024-02" db="EMBL/GenBank/DDBJ databases">
        <title>A nitrogen-fixing paenibacillus bacterium.</title>
        <authorList>
            <person name="Zhang W.L."/>
            <person name="Chen S.F."/>
        </authorList>
    </citation>
    <scope>NUCLEOTIDE SEQUENCE [LARGE SCALE GENOMIC DNA]</scope>
    <source>
        <strain evidence="7 8">M1</strain>
    </source>
</reference>
<comment type="subcellular location">
    <subcellularLocation>
        <location evidence="1">Membrane</location>
        <topology evidence="1">Multi-pass membrane protein</topology>
    </subcellularLocation>
</comment>
<keyword evidence="8" id="KW-1185">Reference proteome</keyword>